<sequence length="40" mass="4811">MKEEIILLIFTLITISLVASYTYEIFFEPKPPIKIEQYKF</sequence>
<organism evidence="1">
    <name type="scientific">marine metagenome</name>
    <dbReference type="NCBI Taxonomy" id="408172"/>
    <lineage>
        <taxon>unclassified sequences</taxon>
        <taxon>metagenomes</taxon>
        <taxon>ecological metagenomes</taxon>
    </lineage>
</organism>
<proteinExistence type="predicted"/>
<gene>
    <name evidence="1" type="ORF">METZ01_LOCUS505998</name>
</gene>
<evidence type="ECO:0000313" key="1">
    <source>
        <dbReference type="EMBL" id="SVE53144.1"/>
    </source>
</evidence>
<name>A0A383E944_9ZZZZ</name>
<dbReference type="EMBL" id="UINC01223800">
    <property type="protein sequence ID" value="SVE53144.1"/>
    <property type="molecule type" value="Genomic_DNA"/>
</dbReference>
<protein>
    <submittedName>
        <fullName evidence="1">Uncharacterized protein</fullName>
    </submittedName>
</protein>
<reference evidence="1" key="1">
    <citation type="submission" date="2018-05" db="EMBL/GenBank/DDBJ databases">
        <authorList>
            <person name="Lanie J.A."/>
            <person name="Ng W.-L."/>
            <person name="Kazmierczak K.M."/>
            <person name="Andrzejewski T.M."/>
            <person name="Davidsen T.M."/>
            <person name="Wayne K.J."/>
            <person name="Tettelin H."/>
            <person name="Glass J.I."/>
            <person name="Rusch D."/>
            <person name="Podicherti R."/>
            <person name="Tsui H.-C.T."/>
            <person name="Winkler M.E."/>
        </authorList>
    </citation>
    <scope>NUCLEOTIDE SEQUENCE</scope>
</reference>
<dbReference type="AlphaFoldDB" id="A0A383E944"/>
<accession>A0A383E944</accession>